<feature type="domain" description="CobQ/CobB/MinD/ParA nucleotide binding" evidence="10">
    <location>
        <begin position="8"/>
        <end position="190"/>
    </location>
</feature>
<dbReference type="UniPathway" id="UPA00148">
    <property type="reaction ID" value="UER00231"/>
</dbReference>
<sequence length="500" mass="52655">MSPAIPRLVVAGTASGVGKTTATVAIARALRARGLRVALFKCGPDYLDPTYHGRAVAGTSHNLDGWMMGRDAVLSTFAAEAAGADVALIEGVMGLFDGASPTGEEGSTAEIAKWLEAPVALVVDASGMARSVAALVQGFAGFDPALRVAAVVCNQVGSRGHLDILRQAQRSPPVIGGLPRDEAQRFPERHLGLRTADEAAIPEERFDHWGAQAEAWIGLDALLEIARRTPALPAASDAEEAPALPAASDAKDAPAEEAPAGAAAAAGAAPRRARIGVAFDEAFHFYYADNLRRLEAAGAELVRFSPIRDARLPDVDALYLGGGYPEVHAERLTENAALRAEIRAFAGGGGPIYAECGGLMYLTEAIRTLDGRAHPMVGLVPAEAVMCEKLQALGYVEVETQARTILGGAGLRFRGHQFRYSELRPAAPAVPEAPSPAAEAPLPIEHAYSVRRRRGGQVAREGYRAQNVLASYVHAHWASNPRVPEGLVASAAAHRKERAR</sequence>
<feature type="site" description="Increases nucleophilicity of active site Cys" evidence="8">
    <location>
        <position position="474"/>
    </location>
</feature>
<dbReference type="GO" id="GO:0042242">
    <property type="term" value="F:cobyrinic acid a,c-diamide synthase activity"/>
    <property type="evidence" value="ECO:0007669"/>
    <property type="project" value="UniProtKB-UniRule"/>
</dbReference>
<evidence type="ECO:0000259" key="11">
    <source>
        <dbReference type="Pfam" id="PF07685"/>
    </source>
</evidence>
<evidence type="ECO:0000256" key="3">
    <source>
        <dbReference type="ARBA" id="ARBA00022598"/>
    </source>
</evidence>
<reference evidence="12 13" key="1">
    <citation type="submission" date="2014-02" db="EMBL/GenBank/DDBJ databases">
        <title>The small core and large imbalanced accessory genome model reveals a collaborative survival strategy of Sorangium cellulosum strains in nature.</title>
        <authorList>
            <person name="Han K."/>
            <person name="Peng R."/>
            <person name="Blom J."/>
            <person name="Li Y.-Z."/>
        </authorList>
    </citation>
    <scope>NUCLEOTIDE SEQUENCE [LARGE SCALE GENOMIC DNA]</scope>
    <source>
        <strain evidence="12 13">So0007-03</strain>
    </source>
</reference>
<dbReference type="GO" id="GO:0009236">
    <property type="term" value="P:cobalamin biosynthetic process"/>
    <property type="evidence" value="ECO:0007669"/>
    <property type="project" value="UniProtKB-UniRule"/>
</dbReference>
<dbReference type="SUPFAM" id="SSF52540">
    <property type="entry name" value="P-loop containing nucleoside triphosphate hydrolases"/>
    <property type="match status" value="1"/>
</dbReference>
<evidence type="ECO:0000256" key="6">
    <source>
        <dbReference type="ARBA" id="ARBA00022842"/>
    </source>
</evidence>
<dbReference type="EC" id="6.3.5.11" evidence="8"/>
<comment type="domain">
    <text evidence="8">Comprises of two domains. The C-terminal domain contains the binding site for glutamine and catalyzes the hydrolysis of this substrate to glutamate and ammonia. The N-terminal domain is anticipated to bind ATP and cobyrinate and catalyzes the ultimate synthesis of the diamide product. The ammonia produced via the glutaminase domain is probably translocated to the adjacent domain via a molecular tunnel, where it reacts with an activated intermediate.</text>
</comment>
<evidence type="ECO:0000256" key="2">
    <source>
        <dbReference type="ARBA" id="ARBA00022573"/>
    </source>
</evidence>
<dbReference type="Gene3D" id="3.40.50.300">
    <property type="entry name" value="P-loop containing nucleotide triphosphate hydrolases"/>
    <property type="match status" value="2"/>
</dbReference>
<evidence type="ECO:0000256" key="9">
    <source>
        <dbReference type="SAM" id="MobiDB-lite"/>
    </source>
</evidence>
<dbReference type="NCBIfam" id="NF002204">
    <property type="entry name" value="PRK01077.1"/>
    <property type="match status" value="1"/>
</dbReference>
<dbReference type="PROSITE" id="PS51274">
    <property type="entry name" value="GATASE_COBBQ"/>
    <property type="match status" value="1"/>
</dbReference>
<feature type="domain" description="CobB/CobQ-like glutamine amidotransferase" evidence="11">
    <location>
        <begin position="274"/>
        <end position="480"/>
    </location>
</feature>
<comment type="miscellaneous">
    <text evidence="8">The a and c carboxylates of cobyrinate are activated for nucleophilic attack via formation of a phosphorylated intermediate by ATP. CbiA catalyzes first the amidation of the c-carboxylate, and then that of the a-carboxylate.</text>
</comment>
<dbReference type="PANTHER" id="PTHR43873:SF1">
    <property type="entry name" value="COBYRINATE A,C-DIAMIDE SYNTHASE"/>
    <property type="match status" value="1"/>
</dbReference>
<dbReference type="InterPro" id="IPR027417">
    <property type="entry name" value="P-loop_NTPase"/>
</dbReference>
<keyword evidence="3 8" id="KW-0436">Ligase</keyword>
<keyword evidence="2 8" id="KW-0169">Cobalamin biosynthesis</keyword>
<comment type="similarity">
    <text evidence="8">Belongs to the CobB/CbiA family.</text>
</comment>
<evidence type="ECO:0000256" key="5">
    <source>
        <dbReference type="ARBA" id="ARBA00022840"/>
    </source>
</evidence>
<dbReference type="AlphaFoldDB" id="A0A150TT82"/>
<dbReference type="InterPro" id="IPR004484">
    <property type="entry name" value="CbiA/CobB_synth"/>
</dbReference>
<feature type="compositionally biased region" description="Low complexity" evidence="9">
    <location>
        <begin position="234"/>
        <end position="248"/>
    </location>
</feature>
<dbReference type="PANTHER" id="PTHR43873">
    <property type="entry name" value="COBYRINATE A,C-DIAMIDE SYNTHASE"/>
    <property type="match status" value="1"/>
</dbReference>
<comment type="function">
    <text evidence="8">Catalyzes the ATP-dependent amidation of the two carboxylate groups at positions a and c of cobyrinate, using either L-glutamine or ammonia as the nitrogen source.</text>
</comment>
<feature type="region of interest" description="Disordered" evidence="9">
    <location>
        <begin position="234"/>
        <end position="262"/>
    </location>
</feature>
<dbReference type="InterPro" id="IPR029062">
    <property type="entry name" value="Class_I_gatase-like"/>
</dbReference>
<protein>
    <recommendedName>
        <fullName evidence="8">Cobyrinate a,c-diamide synthase</fullName>
        <ecNumber evidence="8">6.3.5.11</ecNumber>
    </recommendedName>
    <alternativeName>
        <fullName evidence="8">Cobyrinic acid a,c-diamide synthetase</fullName>
    </alternativeName>
</protein>
<dbReference type="EMBL" id="JEME01001149">
    <property type="protein sequence ID" value="KYG07911.1"/>
    <property type="molecule type" value="Genomic_DNA"/>
</dbReference>
<dbReference type="InterPro" id="IPR002586">
    <property type="entry name" value="CobQ/CobB/MinD/ParA_Nub-bd_dom"/>
</dbReference>
<evidence type="ECO:0000256" key="4">
    <source>
        <dbReference type="ARBA" id="ARBA00022741"/>
    </source>
</evidence>
<keyword evidence="5 8" id="KW-0067">ATP-binding</keyword>
<keyword evidence="4 8" id="KW-0547">Nucleotide-binding</keyword>
<proteinExistence type="inferred from homology"/>
<feature type="active site" description="Nucleophile" evidence="8">
    <location>
        <position position="356"/>
    </location>
</feature>
<evidence type="ECO:0000313" key="13">
    <source>
        <dbReference type="Proteomes" id="UP000075502"/>
    </source>
</evidence>
<dbReference type="Pfam" id="PF07685">
    <property type="entry name" value="GATase_3"/>
    <property type="match status" value="1"/>
</dbReference>
<comment type="caution">
    <text evidence="12">The sequence shown here is derived from an EMBL/GenBank/DDBJ whole genome shotgun (WGS) entry which is preliminary data.</text>
</comment>
<comment type="catalytic activity">
    <reaction evidence="8">
        <text>cob(II)yrinate + 2 L-glutamine + 2 ATP + 2 H2O = cob(II)yrinate a,c diamide + 2 L-glutamate + 2 ADP + 2 phosphate + 2 H(+)</text>
        <dbReference type="Rhea" id="RHEA:26289"/>
        <dbReference type="ChEBI" id="CHEBI:15377"/>
        <dbReference type="ChEBI" id="CHEBI:15378"/>
        <dbReference type="ChEBI" id="CHEBI:29985"/>
        <dbReference type="ChEBI" id="CHEBI:30616"/>
        <dbReference type="ChEBI" id="CHEBI:43474"/>
        <dbReference type="ChEBI" id="CHEBI:58359"/>
        <dbReference type="ChEBI" id="CHEBI:58537"/>
        <dbReference type="ChEBI" id="CHEBI:58894"/>
        <dbReference type="ChEBI" id="CHEBI:456216"/>
        <dbReference type="EC" id="6.3.5.11"/>
    </reaction>
</comment>
<dbReference type="InterPro" id="IPR011698">
    <property type="entry name" value="GATase_3"/>
</dbReference>
<dbReference type="Gene3D" id="3.40.50.880">
    <property type="match status" value="1"/>
</dbReference>
<evidence type="ECO:0000313" key="12">
    <source>
        <dbReference type="EMBL" id="KYG07911.1"/>
    </source>
</evidence>
<dbReference type="GO" id="GO:0005524">
    <property type="term" value="F:ATP binding"/>
    <property type="evidence" value="ECO:0007669"/>
    <property type="project" value="UniProtKB-UniRule"/>
</dbReference>
<evidence type="ECO:0000256" key="7">
    <source>
        <dbReference type="ARBA" id="ARBA00022962"/>
    </source>
</evidence>
<evidence type="ECO:0000256" key="1">
    <source>
        <dbReference type="ARBA" id="ARBA00001946"/>
    </source>
</evidence>
<dbReference type="HAMAP" id="MF_00027">
    <property type="entry name" value="CobB_CbiA"/>
    <property type="match status" value="1"/>
</dbReference>
<dbReference type="Proteomes" id="UP000075502">
    <property type="component" value="Unassembled WGS sequence"/>
</dbReference>
<evidence type="ECO:0000259" key="10">
    <source>
        <dbReference type="Pfam" id="PF01656"/>
    </source>
</evidence>
<organism evidence="12 13">
    <name type="scientific">Sorangium cellulosum</name>
    <name type="common">Polyangium cellulosum</name>
    <dbReference type="NCBI Taxonomy" id="56"/>
    <lineage>
        <taxon>Bacteria</taxon>
        <taxon>Pseudomonadati</taxon>
        <taxon>Myxococcota</taxon>
        <taxon>Polyangia</taxon>
        <taxon>Polyangiales</taxon>
        <taxon>Polyangiaceae</taxon>
        <taxon>Sorangium</taxon>
    </lineage>
</organism>
<dbReference type="SUPFAM" id="SSF52317">
    <property type="entry name" value="Class I glutamine amidotransferase-like"/>
    <property type="match status" value="1"/>
</dbReference>
<keyword evidence="6 8" id="KW-0460">Magnesium</keyword>
<dbReference type="Pfam" id="PF01656">
    <property type="entry name" value="CbiA"/>
    <property type="match status" value="1"/>
</dbReference>
<dbReference type="CDD" id="cd03130">
    <property type="entry name" value="GATase1_CobB"/>
    <property type="match status" value="1"/>
</dbReference>
<gene>
    <name evidence="8" type="primary">cbiA</name>
    <name evidence="12" type="ORF">BE21_26630</name>
</gene>
<dbReference type="CDD" id="cd05388">
    <property type="entry name" value="CobB_N"/>
    <property type="match status" value="1"/>
</dbReference>
<evidence type="ECO:0000256" key="8">
    <source>
        <dbReference type="HAMAP-Rule" id="MF_00027"/>
    </source>
</evidence>
<keyword evidence="7 8" id="KW-0315">Glutamine amidotransferase</keyword>
<comment type="cofactor">
    <cofactor evidence="1 8">
        <name>Mg(2+)</name>
        <dbReference type="ChEBI" id="CHEBI:18420"/>
    </cofactor>
</comment>
<comment type="pathway">
    <text evidence="8">Cofactor biosynthesis; adenosylcobalamin biosynthesis; cob(II)yrinate a,c-diamide from sirohydrochlorin (anaerobic route): step 10/10.</text>
</comment>
<name>A0A150TT82_SORCE</name>
<accession>A0A150TT82</accession>